<keyword evidence="10" id="KW-0539">Nucleus</keyword>
<keyword evidence="7" id="KW-0238">DNA-binding</keyword>
<protein>
    <submittedName>
        <fullName evidence="15">GATA transcription factor 9-like</fullName>
    </submittedName>
</protein>
<keyword evidence="8" id="KW-0010">Activator</keyword>
<dbReference type="Proteomes" id="UP000593562">
    <property type="component" value="Unassembled WGS sequence"/>
</dbReference>
<dbReference type="GO" id="GO:0008270">
    <property type="term" value="F:zinc ion binding"/>
    <property type="evidence" value="ECO:0007669"/>
    <property type="project" value="UniProtKB-KW"/>
</dbReference>
<dbReference type="PROSITE" id="PS50114">
    <property type="entry name" value="GATA_ZN_FINGER_2"/>
    <property type="match status" value="1"/>
</dbReference>
<dbReference type="InParanoid" id="A0A7J7DFH3"/>
<dbReference type="InterPro" id="IPR051140">
    <property type="entry name" value="GATA_TF"/>
</dbReference>
<keyword evidence="13" id="KW-0732">Signal</keyword>
<dbReference type="AlphaFoldDB" id="A0A7J7DFH3"/>
<evidence type="ECO:0000256" key="3">
    <source>
        <dbReference type="ARBA" id="ARBA00022723"/>
    </source>
</evidence>
<evidence type="ECO:0000259" key="14">
    <source>
        <dbReference type="PROSITE" id="PS50114"/>
    </source>
</evidence>
<evidence type="ECO:0000256" key="2">
    <source>
        <dbReference type="ARBA" id="ARBA00005694"/>
    </source>
</evidence>
<dbReference type="Gene3D" id="3.30.50.10">
    <property type="entry name" value="Erythroid Transcription Factor GATA-1, subunit A"/>
    <property type="match status" value="1"/>
</dbReference>
<comment type="caution">
    <text evidence="15">The sequence shown here is derived from an EMBL/GenBank/DDBJ whole genome shotgun (WGS) entry which is preliminary data.</text>
</comment>
<keyword evidence="6" id="KW-0805">Transcription regulation</keyword>
<organism evidence="15 16">
    <name type="scientific">Tripterygium wilfordii</name>
    <name type="common">Thunder God vine</name>
    <dbReference type="NCBI Taxonomy" id="458696"/>
    <lineage>
        <taxon>Eukaryota</taxon>
        <taxon>Viridiplantae</taxon>
        <taxon>Streptophyta</taxon>
        <taxon>Embryophyta</taxon>
        <taxon>Tracheophyta</taxon>
        <taxon>Spermatophyta</taxon>
        <taxon>Magnoliopsida</taxon>
        <taxon>eudicotyledons</taxon>
        <taxon>Gunneridae</taxon>
        <taxon>Pentapetalae</taxon>
        <taxon>rosids</taxon>
        <taxon>fabids</taxon>
        <taxon>Celastrales</taxon>
        <taxon>Celastraceae</taxon>
        <taxon>Tripterygium</taxon>
    </lineage>
</organism>
<evidence type="ECO:0000313" key="16">
    <source>
        <dbReference type="Proteomes" id="UP000593562"/>
    </source>
</evidence>
<dbReference type="GO" id="GO:0043565">
    <property type="term" value="F:sequence-specific DNA binding"/>
    <property type="evidence" value="ECO:0007669"/>
    <property type="project" value="InterPro"/>
</dbReference>
<evidence type="ECO:0000256" key="6">
    <source>
        <dbReference type="ARBA" id="ARBA00023015"/>
    </source>
</evidence>
<name>A0A7J7DFH3_TRIWF</name>
<evidence type="ECO:0000256" key="7">
    <source>
        <dbReference type="ARBA" id="ARBA00023125"/>
    </source>
</evidence>
<comment type="function">
    <text evidence="11">Transcriptional activator that specifically binds 5'-GATA-3' or 5'-GAT-3' motifs within gene promoters. May be involved in the regulation of some light-responsive genes.</text>
</comment>
<keyword evidence="3" id="KW-0479">Metal-binding</keyword>
<keyword evidence="4 12" id="KW-0863">Zinc-finger</keyword>
<keyword evidence="9" id="KW-0804">Transcription</keyword>
<comment type="similarity">
    <text evidence="2">Belongs to the type IV zinc-finger family. Class A subfamily.</text>
</comment>
<evidence type="ECO:0000256" key="4">
    <source>
        <dbReference type="ARBA" id="ARBA00022771"/>
    </source>
</evidence>
<gene>
    <name evidence="15" type="ORF">HS088_TW07G00691</name>
</gene>
<dbReference type="GO" id="GO:0006355">
    <property type="term" value="P:regulation of DNA-templated transcription"/>
    <property type="evidence" value="ECO:0007669"/>
    <property type="project" value="InterPro"/>
</dbReference>
<evidence type="ECO:0000256" key="12">
    <source>
        <dbReference type="PROSITE-ProRule" id="PRU00094"/>
    </source>
</evidence>
<evidence type="ECO:0000256" key="13">
    <source>
        <dbReference type="SAM" id="SignalP"/>
    </source>
</evidence>
<keyword evidence="16" id="KW-1185">Reference proteome</keyword>
<sequence>MFSLSLMGFLFLTMSVGGGHDISEDFVGDLFDDLETSLDFFDVGHGNGNFTTESQLCVPQDNVEDLEWFPNFTDDYIALNGLCLTPERNSLYPGEFKVENTKTENSISLGYFDKQVEGKKKHGIDCTTTFTVKKQRSKRRGKHCRKRAWSTSSSNLYTLAASYDREPKRKCSHCLTDKTPQWRIGPLGPKTLCNACGVRYKSGRLVPEYRPAASPYFDSMKHSNFHKKILKKKKGMVA</sequence>
<dbReference type="FunFam" id="3.30.50.10:FF:000025">
    <property type="entry name" value="GATA transcription factor"/>
    <property type="match status" value="1"/>
</dbReference>
<evidence type="ECO:0000256" key="5">
    <source>
        <dbReference type="ARBA" id="ARBA00022833"/>
    </source>
</evidence>
<feature type="chain" id="PRO_5029601654" evidence="13">
    <location>
        <begin position="19"/>
        <end position="238"/>
    </location>
</feature>
<evidence type="ECO:0000256" key="10">
    <source>
        <dbReference type="ARBA" id="ARBA00023242"/>
    </source>
</evidence>
<dbReference type="PANTHER" id="PTHR45658:SF18">
    <property type="entry name" value="PROTEIN GAT2"/>
    <property type="match status" value="1"/>
</dbReference>
<comment type="subcellular location">
    <subcellularLocation>
        <location evidence="1">Nucleus</location>
    </subcellularLocation>
</comment>
<dbReference type="Pfam" id="PF00320">
    <property type="entry name" value="GATA"/>
    <property type="match status" value="1"/>
</dbReference>
<dbReference type="GO" id="GO:0005634">
    <property type="term" value="C:nucleus"/>
    <property type="evidence" value="ECO:0007669"/>
    <property type="project" value="UniProtKB-SubCell"/>
</dbReference>
<evidence type="ECO:0000256" key="1">
    <source>
        <dbReference type="ARBA" id="ARBA00004123"/>
    </source>
</evidence>
<dbReference type="CDD" id="cd00202">
    <property type="entry name" value="ZnF_GATA"/>
    <property type="match status" value="1"/>
</dbReference>
<feature type="signal peptide" evidence="13">
    <location>
        <begin position="1"/>
        <end position="18"/>
    </location>
</feature>
<evidence type="ECO:0000256" key="11">
    <source>
        <dbReference type="ARBA" id="ARBA00055020"/>
    </source>
</evidence>
<dbReference type="InterPro" id="IPR013088">
    <property type="entry name" value="Znf_NHR/GATA"/>
</dbReference>
<reference evidence="15 16" key="1">
    <citation type="journal article" date="2020" name="Nat. Commun.">
        <title>Genome of Tripterygium wilfordii and identification of cytochrome P450 involved in triptolide biosynthesis.</title>
        <authorList>
            <person name="Tu L."/>
            <person name="Su P."/>
            <person name="Zhang Z."/>
            <person name="Gao L."/>
            <person name="Wang J."/>
            <person name="Hu T."/>
            <person name="Zhou J."/>
            <person name="Zhang Y."/>
            <person name="Zhao Y."/>
            <person name="Liu Y."/>
            <person name="Song Y."/>
            <person name="Tong Y."/>
            <person name="Lu Y."/>
            <person name="Yang J."/>
            <person name="Xu C."/>
            <person name="Jia M."/>
            <person name="Peters R.J."/>
            <person name="Huang L."/>
            <person name="Gao W."/>
        </authorList>
    </citation>
    <scope>NUCLEOTIDE SEQUENCE [LARGE SCALE GENOMIC DNA]</scope>
    <source>
        <strain evidence="16">cv. XIE 37</strain>
        <tissue evidence="15">Leaf</tissue>
    </source>
</reference>
<keyword evidence="5" id="KW-0862">Zinc</keyword>
<feature type="domain" description="GATA-type" evidence="14">
    <location>
        <begin position="165"/>
        <end position="201"/>
    </location>
</feature>
<dbReference type="OrthoDB" id="2162994at2759"/>
<evidence type="ECO:0000256" key="9">
    <source>
        <dbReference type="ARBA" id="ARBA00023163"/>
    </source>
</evidence>
<dbReference type="GO" id="GO:0030154">
    <property type="term" value="P:cell differentiation"/>
    <property type="evidence" value="ECO:0007669"/>
    <property type="project" value="TreeGrafter"/>
</dbReference>
<evidence type="ECO:0000313" key="15">
    <source>
        <dbReference type="EMBL" id="KAF5745110.1"/>
    </source>
</evidence>
<dbReference type="EMBL" id="JAAARO010000007">
    <property type="protein sequence ID" value="KAF5745110.1"/>
    <property type="molecule type" value="Genomic_DNA"/>
</dbReference>
<dbReference type="SUPFAM" id="SSF57716">
    <property type="entry name" value="Glucocorticoid receptor-like (DNA-binding domain)"/>
    <property type="match status" value="1"/>
</dbReference>
<proteinExistence type="inferred from homology"/>
<accession>A0A7J7DFH3</accession>
<evidence type="ECO:0000256" key="8">
    <source>
        <dbReference type="ARBA" id="ARBA00023159"/>
    </source>
</evidence>
<dbReference type="InterPro" id="IPR000679">
    <property type="entry name" value="Znf_GATA"/>
</dbReference>
<dbReference type="PANTHER" id="PTHR45658">
    <property type="entry name" value="GATA TRANSCRIPTION FACTOR"/>
    <property type="match status" value="1"/>
</dbReference>
<dbReference type="SMART" id="SM00401">
    <property type="entry name" value="ZnF_GATA"/>
    <property type="match status" value="1"/>
</dbReference>